<dbReference type="InterPro" id="IPR052727">
    <property type="entry name" value="Rab4/Rab5_effector"/>
</dbReference>
<feature type="region of interest" description="Disordered" evidence="1">
    <location>
        <begin position="372"/>
        <end position="398"/>
    </location>
</feature>
<dbReference type="InterPro" id="IPR023393">
    <property type="entry name" value="START-like_dom_sf"/>
</dbReference>
<dbReference type="PANTHER" id="PTHR13510">
    <property type="entry name" value="FYVE-FINGER-CONTAINING RAB5 EFFECTOR PROTEIN RABENOSYN-5-RELATED"/>
    <property type="match status" value="1"/>
</dbReference>
<accession>A0A485L577</accession>
<proteinExistence type="predicted"/>
<evidence type="ECO:0000256" key="1">
    <source>
        <dbReference type="SAM" id="MobiDB-lite"/>
    </source>
</evidence>
<feature type="region of interest" description="Disordered" evidence="1">
    <location>
        <begin position="1"/>
        <end position="21"/>
    </location>
</feature>
<gene>
    <name evidence="3" type="primary">Aste57867_15919</name>
    <name evidence="2" type="ORF">As57867_015863</name>
    <name evidence="3" type="ORF">ASTE57867_15919</name>
</gene>
<evidence type="ECO:0000313" key="4">
    <source>
        <dbReference type="Proteomes" id="UP000332933"/>
    </source>
</evidence>
<feature type="compositionally biased region" description="Low complexity" evidence="1">
    <location>
        <begin position="383"/>
        <end position="393"/>
    </location>
</feature>
<dbReference type="Proteomes" id="UP000332933">
    <property type="component" value="Unassembled WGS sequence"/>
</dbReference>
<organism evidence="3 4">
    <name type="scientific">Aphanomyces stellatus</name>
    <dbReference type="NCBI Taxonomy" id="120398"/>
    <lineage>
        <taxon>Eukaryota</taxon>
        <taxon>Sar</taxon>
        <taxon>Stramenopiles</taxon>
        <taxon>Oomycota</taxon>
        <taxon>Saprolegniomycetes</taxon>
        <taxon>Saprolegniales</taxon>
        <taxon>Verrucalvaceae</taxon>
        <taxon>Aphanomyces</taxon>
    </lineage>
</organism>
<dbReference type="AlphaFoldDB" id="A0A485L577"/>
<dbReference type="Gene3D" id="3.30.530.20">
    <property type="match status" value="1"/>
</dbReference>
<evidence type="ECO:0000313" key="2">
    <source>
        <dbReference type="EMBL" id="KAF0693067.1"/>
    </source>
</evidence>
<sequence>MRPSASFSSSPSDHGSRLASTRFPRCTLPADDAARYSALSNDLLRRAVAECETTLSDIDGRWKHTRTHGGSLKIYKSSQGSSQLMATGIISGTLHDVMTCMYADENVDFRMKSALLMPKEHLDCEVLRAIETTHRGKGGRFVGLKWAATKWPALSKHRDMCYLEATGITQSTDRHGLPLEYGYSLLESVDLPHQCPPLDEFSIVRAKISVRHIFRELPIGCTLVMTHCSVDVGGALWLSDASSLPHLTAVARMAECAESIRLSLALQARYPNHMPWPDQGGRRLSFLSKKKAIHCAICGDHGGHLERKRVIQALGCGIKAMQLYFCADCTAPPPPPPSPTPSSLFPTTDVDVDFLDELVRFSSVETASFSTLRSSTLSDDRQSTMMAPSTAAAAPPPSTLPILDFDDDDDDEAMYGGLDNTIPAIVHYEGSSSAGSCATSGTDLSSSMQSPSSIALQLMHLNLQMKDTMDVLRRNQSHADLLRRDLDGCHA</sequence>
<feature type="compositionally biased region" description="Low complexity" evidence="1">
    <location>
        <begin position="1"/>
        <end position="13"/>
    </location>
</feature>
<dbReference type="EMBL" id="CAADRA010005793">
    <property type="protein sequence ID" value="VFT92705.1"/>
    <property type="molecule type" value="Genomic_DNA"/>
</dbReference>
<dbReference type="EMBL" id="VJMH01005772">
    <property type="protein sequence ID" value="KAF0693067.1"/>
    <property type="molecule type" value="Genomic_DNA"/>
</dbReference>
<dbReference type="OrthoDB" id="99151at2759"/>
<name>A0A485L577_9STRA</name>
<reference evidence="3 4" key="1">
    <citation type="submission" date="2019-03" db="EMBL/GenBank/DDBJ databases">
        <authorList>
            <person name="Gaulin E."/>
            <person name="Dumas B."/>
        </authorList>
    </citation>
    <scope>NUCLEOTIDE SEQUENCE [LARGE SCALE GENOMIC DNA]</scope>
    <source>
        <strain evidence="3">CBS 568.67</strain>
    </source>
</reference>
<reference evidence="2" key="2">
    <citation type="submission" date="2019-06" db="EMBL/GenBank/DDBJ databases">
        <title>Genomics analysis of Aphanomyces spp. identifies a new class of oomycete effector associated with host adaptation.</title>
        <authorList>
            <person name="Gaulin E."/>
        </authorList>
    </citation>
    <scope>NUCLEOTIDE SEQUENCE</scope>
    <source>
        <strain evidence="2">CBS 578.67</strain>
    </source>
</reference>
<keyword evidence="4" id="KW-1185">Reference proteome</keyword>
<protein>
    <submittedName>
        <fullName evidence="3">Aste57867_15919 protein</fullName>
    </submittedName>
</protein>
<dbReference type="PANTHER" id="PTHR13510:SF44">
    <property type="entry name" value="RABENOSYN-5"/>
    <property type="match status" value="1"/>
</dbReference>
<evidence type="ECO:0000313" key="3">
    <source>
        <dbReference type="EMBL" id="VFT92705.1"/>
    </source>
</evidence>